<accession>A0A3Q2DJ56</accession>
<organism evidence="1 2">
    <name type="scientific">Cyprinodon variegatus</name>
    <name type="common">Sheepshead minnow</name>
    <dbReference type="NCBI Taxonomy" id="28743"/>
    <lineage>
        <taxon>Eukaryota</taxon>
        <taxon>Metazoa</taxon>
        <taxon>Chordata</taxon>
        <taxon>Craniata</taxon>
        <taxon>Vertebrata</taxon>
        <taxon>Euteleostomi</taxon>
        <taxon>Actinopterygii</taxon>
        <taxon>Neopterygii</taxon>
        <taxon>Teleostei</taxon>
        <taxon>Neoteleostei</taxon>
        <taxon>Acanthomorphata</taxon>
        <taxon>Ovalentaria</taxon>
        <taxon>Atherinomorphae</taxon>
        <taxon>Cyprinodontiformes</taxon>
        <taxon>Cyprinodontidae</taxon>
        <taxon>Cyprinodon</taxon>
    </lineage>
</organism>
<keyword evidence="2" id="KW-1185">Reference proteome</keyword>
<dbReference type="Ensembl" id="ENSCVAT00000027773.1">
    <property type="protein sequence ID" value="ENSCVAP00000018749.1"/>
    <property type="gene ID" value="ENSCVAG00000022051.1"/>
</dbReference>
<proteinExistence type="predicted"/>
<sequence>VHFLPAVIHAAVIAINEAVERGQASVTMGALKNPNAIIDELYVAAKGCQYLGRNLKNRPVWGLNRQFL</sequence>
<dbReference type="Proteomes" id="UP000265020">
    <property type="component" value="Unassembled WGS sequence"/>
</dbReference>
<reference evidence="1" key="2">
    <citation type="submission" date="2025-09" db="UniProtKB">
        <authorList>
            <consortium name="Ensembl"/>
        </authorList>
    </citation>
    <scope>IDENTIFICATION</scope>
</reference>
<reference evidence="1" key="1">
    <citation type="submission" date="2025-08" db="UniProtKB">
        <authorList>
            <consortium name="Ensembl"/>
        </authorList>
    </citation>
    <scope>IDENTIFICATION</scope>
</reference>
<dbReference type="AlphaFoldDB" id="A0A3Q2DJ56"/>
<evidence type="ECO:0000313" key="2">
    <source>
        <dbReference type="Proteomes" id="UP000265020"/>
    </source>
</evidence>
<name>A0A3Q2DJ56_CYPVA</name>
<evidence type="ECO:0000313" key="1">
    <source>
        <dbReference type="Ensembl" id="ENSCVAP00000018749.1"/>
    </source>
</evidence>
<protein>
    <submittedName>
        <fullName evidence="1">Uncharacterized protein</fullName>
    </submittedName>
</protein>